<evidence type="ECO:0000313" key="2">
    <source>
        <dbReference type="Proteomes" id="UP000821865"/>
    </source>
</evidence>
<evidence type="ECO:0000313" key="1">
    <source>
        <dbReference type="EMBL" id="KAH7958396.1"/>
    </source>
</evidence>
<protein>
    <submittedName>
        <fullName evidence="1">Uncharacterized protein</fullName>
    </submittedName>
</protein>
<reference evidence="1" key="1">
    <citation type="submission" date="2020-05" db="EMBL/GenBank/DDBJ databases">
        <title>Large-scale comparative analyses of tick genomes elucidate their genetic diversity and vector capacities.</title>
        <authorList>
            <person name="Jia N."/>
            <person name="Wang J."/>
            <person name="Shi W."/>
            <person name="Du L."/>
            <person name="Sun Y."/>
            <person name="Zhan W."/>
            <person name="Jiang J."/>
            <person name="Wang Q."/>
            <person name="Zhang B."/>
            <person name="Ji P."/>
            <person name="Sakyi L.B."/>
            <person name="Cui X."/>
            <person name="Yuan T."/>
            <person name="Jiang B."/>
            <person name="Yang W."/>
            <person name="Lam T.T.-Y."/>
            <person name="Chang Q."/>
            <person name="Ding S."/>
            <person name="Wang X."/>
            <person name="Zhu J."/>
            <person name="Ruan X."/>
            <person name="Zhao L."/>
            <person name="Wei J."/>
            <person name="Que T."/>
            <person name="Du C."/>
            <person name="Cheng J."/>
            <person name="Dai P."/>
            <person name="Han X."/>
            <person name="Huang E."/>
            <person name="Gao Y."/>
            <person name="Liu J."/>
            <person name="Shao H."/>
            <person name="Ye R."/>
            <person name="Li L."/>
            <person name="Wei W."/>
            <person name="Wang X."/>
            <person name="Wang C."/>
            <person name="Yang T."/>
            <person name="Huo Q."/>
            <person name="Li W."/>
            <person name="Guo W."/>
            <person name="Chen H."/>
            <person name="Zhou L."/>
            <person name="Ni X."/>
            <person name="Tian J."/>
            <person name="Zhou Y."/>
            <person name="Sheng Y."/>
            <person name="Liu T."/>
            <person name="Pan Y."/>
            <person name="Xia L."/>
            <person name="Li J."/>
            <person name="Zhao F."/>
            <person name="Cao W."/>
        </authorList>
    </citation>
    <scope>NUCLEOTIDE SEQUENCE</scope>
    <source>
        <strain evidence="1">Dsil-2018</strain>
    </source>
</reference>
<gene>
    <name evidence="1" type="ORF">HPB49_001295</name>
</gene>
<sequence>MAKKHNMVIICPILERDDSDVLWNTAVVVSNSGAILGKSRKNHIPRVGDFNESTYYMESKLGHPVFQTQFGKIAINICYGRHHPLNWLMYGANGAEVVFNPSATVSGLSEPLWHVEARNAAIANSYFTCAINRVGTEVFPREFTSGDKKQAHRDFGHFYGSSYVTAPDGSRTPGLSRINDGLLVTEVDLNLCRQVRDTWGFRVEVELDVRQDKYDNSNALVLPSKKVEKKEASKVQDVKVAPKLSKKKKKLLQKILEKKNKKINRAHLLEELQKSQASQKELSMLISTSTMQTKGLKRLGELTTAPQPDEKKGPTRISSVKGSRRMAPKRARIQRDDVLVQQTTTEPSPSEEGSSENQAALEPKENGKDEGTDNPESDAVTESATEKTVEDAQAASVATPEENTQQPPAKPVRHSTPSVFMPVHRTEEIQNARHQLPILAEEQRIMEAISEHDVVVICGQTGSGKTTQVPQFLYEAGYTREKMVGVTEPRRVAAVSMSKRIAEEMSLSSSEVSYQIRFEGNVTGDTKIKFMTDGVLLKEIQNNFLLTGYSVIIIDEAHERSIYSDILIGLLSRIVPLRRRKGSPLKLIIMSATLRVEDFTQNTHLFKKPPPVIKVDSRQHPVTIHFNKRTPDDYMHEAYRKVCKIHQQLPEGGILVFVTGQQEVLTLCRKLKKRFPENHGFHGQDGGDPNQDSSEVKKAGGSEAPPKAEAKTKGVNLDDYSVVPLDEGQLEELVKDNDQEDGDLSSSEEDDLMEEVAPNKNVQPLTVLPLFSLLPSEKQAKVFQAPPEGTRLCVVATNVGETSLTIPNVKYVVDSGKVKMRVYDKVTGISAFLISWVSKASADQRAGRAGRTCPGHCYRLYSSAVFNDEFQKFTPPEITRRPVEDLVLQMKAMNIDKVVNFPYPSPPDKEALKAAEKKLILMGALEELPKPTRFKDLPNWEWSARITPLGRAMSCFPVSPRYAKMLALSHQHGLLPYIIAVVAAMTVQEVFISMGFSSTEGDKQDKQARWKKVREMWAGQGHSLALGDVMVLLKAVGASEFVGCTAGFCESHGLRYKAMVEIRKLRIQLTNELNLLIPNLNLSVDPAMEPPTDLQAKLIRQVLVMGFSDHIAKKMTDEERCSQTENIIAKNAYKSMEVDGPVFIHPNSVLSSKQPPFVLYQEIFETTKMFMRVVAEVEPEWLPVYAPKYCTFSSPLEDPPPRYDRKKDKLLCSVTSTFGPHTWQMEAVEQEFPEGLDKFRWFARFLLQGDVLPFFKKYNKLLLSPPITMIKSWARLQPRTEHLLQALVSQSADSRQKLCDLWDREPKCEHPFVYLLSPSSLSMPQ</sequence>
<accession>A0ACB8D209</accession>
<keyword evidence="2" id="KW-1185">Reference proteome</keyword>
<name>A0ACB8D209_DERSI</name>
<comment type="caution">
    <text evidence="1">The sequence shown here is derived from an EMBL/GenBank/DDBJ whole genome shotgun (WGS) entry which is preliminary data.</text>
</comment>
<dbReference type="EMBL" id="CM023472">
    <property type="protein sequence ID" value="KAH7958396.1"/>
    <property type="molecule type" value="Genomic_DNA"/>
</dbReference>
<organism evidence="1 2">
    <name type="scientific">Dermacentor silvarum</name>
    <name type="common">Tick</name>
    <dbReference type="NCBI Taxonomy" id="543639"/>
    <lineage>
        <taxon>Eukaryota</taxon>
        <taxon>Metazoa</taxon>
        <taxon>Ecdysozoa</taxon>
        <taxon>Arthropoda</taxon>
        <taxon>Chelicerata</taxon>
        <taxon>Arachnida</taxon>
        <taxon>Acari</taxon>
        <taxon>Parasitiformes</taxon>
        <taxon>Ixodida</taxon>
        <taxon>Ixodoidea</taxon>
        <taxon>Ixodidae</taxon>
        <taxon>Rhipicephalinae</taxon>
        <taxon>Dermacentor</taxon>
    </lineage>
</organism>
<dbReference type="Proteomes" id="UP000821865">
    <property type="component" value="Chromosome 3"/>
</dbReference>
<proteinExistence type="predicted"/>